<dbReference type="Gene3D" id="1.10.10.60">
    <property type="entry name" value="Homeodomain-like"/>
    <property type="match status" value="1"/>
</dbReference>
<dbReference type="PANTHER" id="PTHR11019">
    <property type="entry name" value="HTH-TYPE TRANSCRIPTIONAL REGULATOR NIMR"/>
    <property type="match status" value="1"/>
</dbReference>
<dbReference type="InterPro" id="IPR003313">
    <property type="entry name" value="AraC-bd"/>
</dbReference>
<dbReference type="InterPro" id="IPR011051">
    <property type="entry name" value="RmlC_Cupin_sf"/>
</dbReference>
<dbReference type="CDD" id="cd06124">
    <property type="entry name" value="cupin_NimR-like_N"/>
    <property type="match status" value="1"/>
</dbReference>
<evidence type="ECO:0000313" key="4">
    <source>
        <dbReference type="Proteomes" id="UP001242480"/>
    </source>
</evidence>
<dbReference type="EMBL" id="JAUSVX010000012">
    <property type="protein sequence ID" value="MDQ0472553.1"/>
    <property type="molecule type" value="Genomic_DNA"/>
</dbReference>
<dbReference type="SUPFAM" id="SSF51182">
    <property type="entry name" value="RmlC-like cupins"/>
    <property type="match status" value="1"/>
</dbReference>
<keyword evidence="4" id="KW-1185">Reference proteome</keyword>
<dbReference type="InterPro" id="IPR018060">
    <property type="entry name" value="HTH_AraC"/>
</dbReference>
<evidence type="ECO:0000259" key="2">
    <source>
        <dbReference type="PROSITE" id="PS01124"/>
    </source>
</evidence>
<feature type="domain" description="HTH araC/xylS-type" evidence="2">
    <location>
        <begin position="157"/>
        <end position="214"/>
    </location>
</feature>
<dbReference type="RefSeq" id="WP_307279530.1">
    <property type="nucleotide sequence ID" value="NZ_JAUSVX010000012.1"/>
</dbReference>
<dbReference type="Proteomes" id="UP001242480">
    <property type="component" value="Unassembled WGS sequence"/>
</dbReference>
<dbReference type="PROSITE" id="PS01124">
    <property type="entry name" value="HTH_ARAC_FAMILY_2"/>
    <property type="match status" value="1"/>
</dbReference>
<accession>A0ABU0JE60</accession>
<name>A0ABU0JE60_9HYPH</name>
<dbReference type="Gene3D" id="2.60.120.10">
    <property type="entry name" value="Jelly Rolls"/>
    <property type="match status" value="1"/>
</dbReference>
<evidence type="ECO:0000313" key="3">
    <source>
        <dbReference type="EMBL" id="MDQ0472553.1"/>
    </source>
</evidence>
<sequence length="231" mass="24336">MKTGQTLPDAFETSPRLVSLYAQPHGDGETTGWHSHERGQLLAAARGLMVATTAVGAWYVPADHALWIPPGVAHDVAMRGPVWMTSAYVAPPAALGLPHGCKVLAVSPLLRAAIAALAGEPPLYDEAGRGGHLAALIVDEIGRAADAALALPMPSDRRLVRLCHALMAAPQMRRGLDALAEAAGMSRRSLTRHFRAETGLSVLAWRRRARVLAALGPPRRALTPGLPPPPG</sequence>
<dbReference type="Pfam" id="PF12833">
    <property type="entry name" value="HTH_18"/>
    <property type="match status" value="1"/>
</dbReference>
<evidence type="ECO:0000256" key="1">
    <source>
        <dbReference type="ARBA" id="ARBA00023125"/>
    </source>
</evidence>
<keyword evidence="1" id="KW-0238">DNA-binding</keyword>
<comment type="caution">
    <text evidence="3">The sequence shown here is derived from an EMBL/GenBank/DDBJ whole genome shotgun (WGS) entry which is preliminary data.</text>
</comment>
<gene>
    <name evidence="3" type="ORF">QO011_005582</name>
</gene>
<organism evidence="3 4">
    <name type="scientific">Labrys wisconsinensis</name>
    <dbReference type="NCBI Taxonomy" id="425677"/>
    <lineage>
        <taxon>Bacteria</taxon>
        <taxon>Pseudomonadati</taxon>
        <taxon>Pseudomonadota</taxon>
        <taxon>Alphaproteobacteria</taxon>
        <taxon>Hyphomicrobiales</taxon>
        <taxon>Xanthobacteraceae</taxon>
        <taxon>Labrys</taxon>
    </lineage>
</organism>
<proteinExistence type="predicted"/>
<dbReference type="Pfam" id="PF02311">
    <property type="entry name" value="AraC_binding"/>
    <property type="match status" value="1"/>
</dbReference>
<reference evidence="3 4" key="1">
    <citation type="submission" date="2023-07" db="EMBL/GenBank/DDBJ databases">
        <title>Genomic Encyclopedia of Type Strains, Phase IV (KMG-IV): sequencing the most valuable type-strain genomes for metagenomic binning, comparative biology and taxonomic classification.</title>
        <authorList>
            <person name="Goeker M."/>
        </authorList>
    </citation>
    <scope>NUCLEOTIDE SEQUENCE [LARGE SCALE GENOMIC DNA]</scope>
    <source>
        <strain evidence="3 4">DSM 19619</strain>
    </source>
</reference>
<dbReference type="InterPro" id="IPR014710">
    <property type="entry name" value="RmlC-like_jellyroll"/>
</dbReference>
<protein>
    <submittedName>
        <fullName evidence="3">AcrR family transcriptional regulator</fullName>
    </submittedName>
</protein>
<dbReference type="PANTHER" id="PTHR11019:SF159">
    <property type="entry name" value="TRANSCRIPTIONAL REGULATOR-RELATED"/>
    <property type="match status" value="1"/>
</dbReference>